<evidence type="ECO:0000313" key="2">
    <source>
        <dbReference type="Proteomes" id="UP000821865"/>
    </source>
</evidence>
<protein>
    <submittedName>
        <fullName evidence="1">Uncharacterized protein</fullName>
    </submittedName>
</protein>
<gene>
    <name evidence="1" type="ORF">HPB49_021260</name>
</gene>
<accession>A0ACB8E361</accession>
<comment type="caution">
    <text evidence="1">The sequence shown here is derived from an EMBL/GenBank/DDBJ whole genome shotgun (WGS) entry which is preliminary data.</text>
</comment>
<proteinExistence type="predicted"/>
<reference evidence="1" key="1">
    <citation type="submission" date="2020-05" db="EMBL/GenBank/DDBJ databases">
        <title>Large-scale comparative analyses of tick genomes elucidate their genetic diversity and vector capacities.</title>
        <authorList>
            <person name="Jia N."/>
            <person name="Wang J."/>
            <person name="Shi W."/>
            <person name="Du L."/>
            <person name="Sun Y."/>
            <person name="Zhan W."/>
            <person name="Jiang J."/>
            <person name="Wang Q."/>
            <person name="Zhang B."/>
            <person name="Ji P."/>
            <person name="Sakyi L.B."/>
            <person name="Cui X."/>
            <person name="Yuan T."/>
            <person name="Jiang B."/>
            <person name="Yang W."/>
            <person name="Lam T.T.-Y."/>
            <person name="Chang Q."/>
            <person name="Ding S."/>
            <person name="Wang X."/>
            <person name="Zhu J."/>
            <person name="Ruan X."/>
            <person name="Zhao L."/>
            <person name="Wei J."/>
            <person name="Que T."/>
            <person name="Du C."/>
            <person name="Cheng J."/>
            <person name="Dai P."/>
            <person name="Han X."/>
            <person name="Huang E."/>
            <person name="Gao Y."/>
            <person name="Liu J."/>
            <person name="Shao H."/>
            <person name="Ye R."/>
            <person name="Li L."/>
            <person name="Wei W."/>
            <person name="Wang X."/>
            <person name="Wang C."/>
            <person name="Yang T."/>
            <person name="Huo Q."/>
            <person name="Li W."/>
            <person name="Guo W."/>
            <person name="Chen H."/>
            <person name="Zhou L."/>
            <person name="Ni X."/>
            <person name="Tian J."/>
            <person name="Zhou Y."/>
            <person name="Sheng Y."/>
            <person name="Liu T."/>
            <person name="Pan Y."/>
            <person name="Xia L."/>
            <person name="Li J."/>
            <person name="Zhao F."/>
            <person name="Cao W."/>
        </authorList>
    </citation>
    <scope>NUCLEOTIDE SEQUENCE</scope>
    <source>
        <strain evidence="1">Dsil-2018</strain>
    </source>
</reference>
<dbReference type="EMBL" id="CM023470">
    <property type="protein sequence ID" value="KAH7981063.1"/>
    <property type="molecule type" value="Genomic_DNA"/>
</dbReference>
<sequence length="206" mass="22495">MKYDEVPPHLEFTLLKYMVGYLAFVSSYLFNIFHSGRNPCENFYEYACADWQAMSSDSQQYDTADDALTGSVEEMARTVLDGSVMDDELKNVLASFGLNVRNAATVTTSDVLQAAGILLYKLDNAPIVSVELITNPSNATSKLIALGEPDILVSRADVELPASKKKLSALACKFFASWAQSGDRNDTLCDAVADVAFELAKVPHFA</sequence>
<dbReference type="Proteomes" id="UP000821865">
    <property type="component" value="Chromosome 1"/>
</dbReference>
<organism evidence="1 2">
    <name type="scientific">Dermacentor silvarum</name>
    <name type="common">Tick</name>
    <dbReference type="NCBI Taxonomy" id="543639"/>
    <lineage>
        <taxon>Eukaryota</taxon>
        <taxon>Metazoa</taxon>
        <taxon>Ecdysozoa</taxon>
        <taxon>Arthropoda</taxon>
        <taxon>Chelicerata</taxon>
        <taxon>Arachnida</taxon>
        <taxon>Acari</taxon>
        <taxon>Parasitiformes</taxon>
        <taxon>Ixodida</taxon>
        <taxon>Ixodoidea</taxon>
        <taxon>Ixodidae</taxon>
        <taxon>Rhipicephalinae</taxon>
        <taxon>Dermacentor</taxon>
    </lineage>
</organism>
<name>A0ACB8E361_DERSI</name>
<keyword evidence="2" id="KW-1185">Reference proteome</keyword>
<evidence type="ECO:0000313" key="1">
    <source>
        <dbReference type="EMBL" id="KAH7981063.1"/>
    </source>
</evidence>